<evidence type="ECO:0000313" key="1">
    <source>
        <dbReference type="EMBL" id="AGS06699.1"/>
    </source>
</evidence>
<evidence type="ECO:0000313" key="2">
    <source>
        <dbReference type="Proteomes" id="UP000015216"/>
    </source>
</evidence>
<dbReference type="Proteomes" id="UP000015216">
    <property type="component" value="Chromosome"/>
</dbReference>
<sequence>MSKNFFVKKIGLPRLLIIGCGNIGIRLLNLLHKRFRIFAVTKNLKIFFKLRSLGVIPILIDLGDYKSLKRLKKIANIIIFLAPPFSKDIYDKGSRNLFSVFNKNSILMYISTTGVYGNCNSDFIDETRLVNPCTERAKRRIDAEQIWKIWARFLKNKLIILRVPGIYSKSRLPLERLKNKIGALVESEDVFTNHIHANDLARLIIFAINRGLSLRVYNTVDDSNLKMADYFDKISNLFKLPKSPRFSYFELKNQKNVSSFLLSFMSESRRIHNKRIKKELKFIFNYSDINDFFIKNKSILKI</sequence>
<dbReference type="SUPFAM" id="SSF51735">
    <property type="entry name" value="NAD(P)-binding Rossmann-fold domains"/>
    <property type="match status" value="1"/>
</dbReference>
<protein>
    <submittedName>
        <fullName evidence="1">NAD-dependent epimerase/dehydratase</fullName>
    </submittedName>
</protein>
<dbReference type="Gene3D" id="3.40.50.720">
    <property type="entry name" value="NAD(P)-binding Rossmann-like Domain"/>
    <property type="match status" value="1"/>
</dbReference>
<name>S5R3C5_9PROT</name>
<dbReference type="STRING" id="669502.SSDC_00010"/>
<dbReference type="InterPro" id="IPR036291">
    <property type="entry name" value="NAD(P)-bd_dom_sf"/>
</dbReference>
<dbReference type="GO" id="GO:0005737">
    <property type="term" value="C:cytoplasm"/>
    <property type="evidence" value="ECO:0007669"/>
    <property type="project" value="TreeGrafter"/>
</dbReference>
<dbReference type="PANTHER" id="PTHR48079:SF6">
    <property type="entry name" value="NAD(P)-BINDING DOMAIN-CONTAINING PROTEIN-RELATED"/>
    <property type="match status" value="1"/>
</dbReference>
<keyword evidence="2" id="KW-1185">Reference proteome</keyword>
<dbReference type="GeneID" id="301552866"/>
<dbReference type="eggNOG" id="COG0451">
    <property type="taxonomic scope" value="Bacteria"/>
</dbReference>
<dbReference type="GO" id="GO:0004029">
    <property type="term" value="F:aldehyde dehydrogenase (NAD+) activity"/>
    <property type="evidence" value="ECO:0007669"/>
    <property type="project" value="TreeGrafter"/>
</dbReference>
<organism evidence="1 2">
    <name type="scientific">Candidatus Profftella armatura</name>
    <dbReference type="NCBI Taxonomy" id="669502"/>
    <lineage>
        <taxon>Bacteria</taxon>
        <taxon>Pseudomonadati</taxon>
        <taxon>Pseudomonadota</taxon>
        <taxon>Betaproteobacteria</taxon>
        <taxon>Candidatus Profftella</taxon>
    </lineage>
</organism>
<dbReference type="PANTHER" id="PTHR48079">
    <property type="entry name" value="PROTEIN YEEZ"/>
    <property type="match status" value="1"/>
</dbReference>
<dbReference type="HOGENOM" id="CLU_007383_11_4_4"/>
<dbReference type="AlphaFoldDB" id="S5R3C5"/>
<dbReference type="PATRIC" id="fig|669502.6.peg.2"/>
<dbReference type="KEGG" id="ssdc:SSDC_00010"/>
<gene>
    <name evidence="1" type="ORF">SSDC_00010</name>
</gene>
<accession>S5R3C5</accession>
<dbReference type="InterPro" id="IPR051783">
    <property type="entry name" value="NAD(P)-dependent_oxidoreduct"/>
</dbReference>
<proteinExistence type="predicted"/>
<dbReference type="RefSeq" id="WP_020915274.1">
    <property type="nucleotide sequence ID" value="NC_021885.1"/>
</dbReference>
<reference evidence="1 2" key="1">
    <citation type="journal article" date="2013" name="Curr. Biol.">
        <title>Defensive bacteriome symbiont with a drastically reduced genome.</title>
        <authorList>
            <person name="Nakabachi A."/>
            <person name="Ueoka R."/>
            <person name="Oshima K."/>
            <person name="Teta R."/>
            <person name="Mangoni A."/>
            <person name="Gurgui M."/>
            <person name="Oldham N.J."/>
            <person name="van Echten-Deckert G."/>
            <person name="Okamura K."/>
            <person name="Yamamoto K."/>
            <person name="Inoue H."/>
            <person name="Ohkuma M."/>
            <person name="Hongoh Y."/>
            <person name="Miyagishima S.Y."/>
            <person name="Hattori M."/>
            <person name="Piel J."/>
            <person name="Fukatsu T."/>
        </authorList>
    </citation>
    <scope>NUCLEOTIDE SEQUENCE [LARGE SCALE GENOMIC DNA]</scope>
    <source>
        <strain evidence="1 2">DC</strain>
    </source>
</reference>
<dbReference type="EMBL" id="CP003468">
    <property type="protein sequence ID" value="AGS06699.1"/>
    <property type="molecule type" value="Genomic_DNA"/>
</dbReference>